<organism evidence="1">
    <name type="scientific">hydrothermal vent metagenome</name>
    <dbReference type="NCBI Taxonomy" id="652676"/>
    <lineage>
        <taxon>unclassified sequences</taxon>
        <taxon>metagenomes</taxon>
        <taxon>ecological metagenomes</taxon>
    </lineage>
</organism>
<dbReference type="EMBL" id="UOGC01000106">
    <property type="protein sequence ID" value="VAX20596.1"/>
    <property type="molecule type" value="Genomic_DNA"/>
</dbReference>
<gene>
    <name evidence="1" type="ORF">MNBD_NITROSPINAE01-1882</name>
</gene>
<name>A0A3B1BQK9_9ZZZZ</name>
<dbReference type="AlphaFoldDB" id="A0A3B1BQK9"/>
<protein>
    <submittedName>
        <fullName evidence="1">Uncharacterized protein</fullName>
    </submittedName>
</protein>
<proteinExistence type="predicted"/>
<evidence type="ECO:0000313" key="1">
    <source>
        <dbReference type="EMBL" id="VAX20596.1"/>
    </source>
</evidence>
<reference evidence="1" key="1">
    <citation type="submission" date="2018-06" db="EMBL/GenBank/DDBJ databases">
        <authorList>
            <person name="Zhirakovskaya E."/>
        </authorList>
    </citation>
    <scope>NUCLEOTIDE SEQUENCE</scope>
</reference>
<accession>A0A3B1BQK9</accession>
<sequence length="66" mass="7297">MSKQDDLFRIQSSLNLSPLNSDRFSESIPFSLNDTTAGAENEFQTAVLATKENADQLYNSLLSLAK</sequence>